<sequence>MFKSISTLLIFLSFFGGLSQSTVENETINLIKNSYYDGVSVAVPKNVSEAEASKLSSMVRPSARQLRWQNYEMLGFVHFNLNTFTGMQWGSGKEDLNIFNPKELDTDQWVSTFKSAGITSVILVCKHHDGFTLWPSKFRERTIAKTPWKDGKGDVVKEFMDACRKQGIKTSIYYSPWDKQAPYGEDSYNDLMVNELTELLTNYGNIDLVWFDGAGLDEKTSGVKMKIDWPRVYKLIRDIQPQALISGAAPDIRWVGNEAGKGRFTEWSVQGIESMEADFSGYDSGVPLTKPTLGSVEEIKNYEQLAWYPARGGLPVRVQWFWKPGQHNRGLDYMINSYFETVGQNSNLLVNLSPDNRGLIPDEDALLLKKFGEYIKEMKKHNYANGAVASATETREGGYAGNYLFDDDIRTSWVAPEGKNTGTIILKLYGSQNFNVVELQENIVDFGQRVEKFEIDAYINDKWETIGNGTTIGIRRFLKVPNTQTDSLRIRITDSRNSPSLSTVRLYVAPPLSPLVSVDRDKKGRVSIDGASTKVLYTVDGSSPQESGVLYESPFEFRNGGVVRAIAVNSEKDNFIQETRKAFSILPDEWDISKGKNMDYCLDDNPDTVAELPESKKENTFFVINFPQSTTVSGFGYVPPSKDPSVGGRIEEYVIYGLDESGEWKALANGSFGNIDNNPIERKVTFKNAVETKAIKVEINKVSKQRNTVRIADFKIY</sequence>
<dbReference type="InterPro" id="IPR008979">
    <property type="entry name" value="Galactose-bd-like_sf"/>
</dbReference>
<evidence type="ECO:0000313" key="9">
    <source>
        <dbReference type="EMBL" id="MCF8715745.1"/>
    </source>
</evidence>
<feature type="signal peptide" evidence="6">
    <location>
        <begin position="1"/>
        <end position="19"/>
    </location>
</feature>
<keyword evidence="5" id="KW-0326">Glycosidase</keyword>
<dbReference type="EMBL" id="JAETXX010000009">
    <property type="protein sequence ID" value="MCF8715745.1"/>
    <property type="molecule type" value="Genomic_DNA"/>
</dbReference>
<organism evidence="9 10">
    <name type="scientific">Joostella atrarenae</name>
    <dbReference type="NCBI Taxonomy" id="679257"/>
    <lineage>
        <taxon>Bacteria</taxon>
        <taxon>Pseudomonadati</taxon>
        <taxon>Bacteroidota</taxon>
        <taxon>Flavobacteriia</taxon>
        <taxon>Flavobacteriales</taxon>
        <taxon>Flavobacteriaceae</taxon>
        <taxon>Joostella</taxon>
    </lineage>
</organism>
<feature type="domain" description="F5/8 type C" evidence="7">
    <location>
        <begin position="597"/>
        <end position="707"/>
    </location>
</feature>
<keyword evidence="4" id="KW-0378">Hydrolase</keyword>
<evidence type="ECO:0000259" key="7">
    <source>
        <dbReference type="Pfam" id="PF00754"/>
    </source>
</evidence>
<gene>
    <name evidence="9" type="ORF">JM658_12995</name>
</gene>
<keyword evidence="10" id="KW-1185">Reference proteome</keyword>
<dbReference type="Pfam" id="PF00754">
    <property type="entry name" value="F5_F8_type_C"/>
    <property type="match status" value="2"/>
</dbReference>
<dbReference type="InterPro" id="IPR017853">
    <property type="entry name" value="GH"/>
</dbReference>
<evidence type="ECO:0000256" key="5">
    <source>
        <dbReference type="ARBA" id="ARBA00023295"/>
    </source>
</evidence>
<name>A0ABS9J5T1_9FLAO</name>
<feature type="domain" description="F5/8 type C" evidence="7">
    <location>
        <begin position="389"/>
        <end position="498"/>
    </location>
</feature>
<dbReference type="SMART" id="SM00812">
    <property type="entry name" value="Alpha_L_fucos"/>
    <property type="match status" value="1"/>
</dbReference>
<evidence type="ECO:0000256" key="3">
    <source>
        <dbReference type="ARBA" id="ARBA00022729"/>
    </source>
</evidence>
<reference evidence="9 10" key="1">
    <citation type="submission" date="2021-01" db="EMBL/GenBank/DDBJ databases">
        <title>Genome sequencing of Joostella atrarenae M1-2 (= KCTC 23194).</title>
        <authorList>
            <person name="Zakaria M.R."/>
            <person name="Lam M.Q."/>
            <person name="Chong C.S."/>
        </authorList>
    </citation>
    <scope>NUCLEOTIDE SEQUENCE [LARGE SCALE GENOMIC DNA]</scope>
    <source>
        <strain evidence="9 10">M1-2</strain>
    </source>
</reference>
<dbReference type="Gene3D" id="3.20.20.80">
    <property type="entry name" value="Glycosidases"/>
    <property type="match status" value="1"/>
</dbReference>
<protein>
    <recommendedName>
        <fullName evidence="2">alpha-L-fucosidase</fullName>
        <ecNumber evidence="2">3.2.1.51</ecNumber>
    </recommendedName>
</protein>
<dbReference type="PANTHER" id="PTHR10030:SF37">
    <property type="entry name" value="ALPHA-L-FUCOSIDASE-RELATED"/>
    <property type="match status" value="1"/>
</dbReference>
<comment type="similarity">
    <text evidence="1">Belongs to the glycosyl hydrolase 29 family.</text>
</comment>
<dbReference type="SUPFAM" id="SSF49785">
    <property type="entry name" value="Galactose-binding domain-like"/>
    <property type="match status" value="2"/>
</dbReference>
<dbReference type="RefSeq" id="WP_236959708.1">
    <property type="nucleotide sequence ID" value="NZ_JAETXX010000009.1"/>
</dbReference>
<evidence type="ECO:0000256" key="6">
    <source>
        <dbReference type="SAM" id="SignalP"/>
    </source>
</evidence>
<dbReference type="Pfam" id="PF13287">
    <property type="entry name" value="Fn3_assoc"/>
    <property type="match status" value="1"/>
</dbReference>
<feature type="domain" description="Glycoside hydrolase family 29 N-terminal" evidence="8">
    <location>
        <begin position="97"/>
        <end position="377"/>
    </location>
</feature>
<evidence type="ECO:0000256" key="4">
    <source>
        <dbReference type="ARBA" id="ARBA00022801"/>
    </source>
</evidence>
<dbReference type="InterPro" id="IPR057739">
    <property type="entry name" value="Glyco_hydro_29_N"/>
</dbReference>
<dbReference type="InterPro" id="IPR000933">
    <property type="entry name" value="Glyco_hydro_29"/>
</dbReference>
<evidence type="ECO:0000256" key="1">
    <source>
        <dbReference type="ARBA" id="ARBA00007951"/>
    </source>
</evidence>
<dbReference type="InterPro" id="IPR026876">
    <property type="entry name" value="Fn3_assoc_repeat"/>
</dbReference>
<proteinExistence type="inferred from homology"/>
<evidence type="ECO:0000256" key="2">
    <source>
        <dbReference type="ARBA" id="ARBA00012662"/>
    </source>
</evidence>
<dbReference type="Proteomes" id="UP000829517">
    <property type="component" value="Unassembled WGS sequence"/>
</dbReference>
<dbReference type="Gene3D" id="2.60.120.260">
    <property type="entry name" value="Galactose-binding domain-like"/>
    <property type="match status" value="2"/>
</dbReference>
<evidence type="ECO:0000259" key="8">
    <source>
        <dbReference type="Pfam" id="PF01120"/>
    </source>
</evidence>
<dbReference type="InterPro" id="IPR000421">
    <property type="entry name" value="FA58C"/>
</dbReference>
<dbReference type="SUPFAM" id="SSF51445">
    <property type="entry name" value="(Trans)glycosidases"/>
    <property type="match status" value="1"/>
</dbReference>
<accession>A0ABS9J5T1</accession>
<dbReference type="Pfam" id="PF01120">
    <property type="entry name" value="Alpha_L_fucos"/>
    <property type="match status" value="1"/>
</dbReference>
<feature type="chain" id="PRO_5045915597" description="alpha-L-fucosidase" evidence="6">
    <location>
        <begin position="20"/>
        <end position="717"/>
    </location>
</feature>
<keyword evidence="3 6" id="KW-0732">Signal</keyword>
<dbReference type="PANTHER" id="PTHR10030">
    <property type="entry name" value="ALPHA-L-FUCOSIDASE"/>
    <property type="match status" value="1"/>
</dbReference>
<dbReference type="EC" id="3.2.1.51" evidence="2"/>
<comment type="caution">
    <text evidence="9">The sequence shown here is derived from an EMBL/GenBank/DDBJ whole genome shotgun (WGS) entry which is preliminary data.</text>
</comment>
<evidence type="ECO:0000313" key="10">
    <source>
        <dbReference type="Proteomes" id="UP000829517"/>
    </source>
</evidence>